<accession>A0A6I8QML6</accession>
<dbReference type="Ensembl" id="ENSXETT00000099342">
    <property type="protein sequence ID" value="ENSXETP00000070860"/>
    <property type="gene ID" value="ENSXETG00000036577"/>
</dbReference>
<organism evidence="2">
    <name type="scientific">Xenopus tropicalis</name>
    <name type="common">Western clawed frog</name>
    <name type="synonym">Silurana tropicalis</name>
    <dbReference type="NCBI Taxonomy" id="8364"/>
    <lineage>
        <taxon>Eukaryota</taxon>
        <taxon>Metazoa</taxon>
        <taxon>Chordata</taxon>
        <taxon>Craniata</taxon>
        <taxon>Vertebrata</taxon>
        <taxon>Euteleostomi</taxon>
        <taxon>Amphibia</taxon>
        <taxon>Batrachia</taxon>
        <taxon>Anura</taxon>
        <taxon>Pipoidea</taxon>
        <taxon>Pipidae</taxon>
        <taxon>Xenopodinae</taxon>
        <taxon>Xenopus</taxon>
        <taxon>Silurana</taxon>
    </lineage>
</organism>
<evidence type="ECO:0000256" key="1">
    <source>
        <dbReference type="SAM" id="SignalP"/>
    </source>
</evidence>
<reference evidence="2" key="1">
    <citation type="journal article" date="2010" name="Science">
        <title>The genome of the Western clawed frog Xenopus tropicalis.</title>
        <authorList>
            <person name="Hellsten U."/>
            <person name="Harland R.M."/>
            <person name="Gilchrist M.J."/>
            <person name="Hendrix D."/>
            <person name="Jurka J."/>
            <person name="Kapitonov V."/>
            <person name="Ovcharenko I."/>
            <person name="Putnam N.H."/>
            <person name="Shu S."/>
            <person name="Taher L."/>
            <person name="Blitz I.L."/>
            <person name="Blumberg B."/>
            <person name="Dichmann D.S."/>
            <person name="Dubchak I."/>
            <person name="Amaya E."/>
            <person name="Detter J.C."/>
            <person name="Fletcher R."/>
            <person name="Gerhard D.S."/>
            <person name="Goodstein D."/>
            <person name="Graves T."/>
            <person name="Grigoriev I.V."/>
            <person name="Grimwood J."/>
            <person name="Kawashima T."/>
            <person name="Lindquist E."/>
            <person name="Lucas S.M."/>
            <person name="Mead P.E."/>
            <person name="Mitros T."/>
            <person name="Ogino H."/>
            <person name="Ohta Y."/>
            <person name="Poliakov A.V."/>
            <person name="Pollet N."/>
            <person name="Robert J."/>
            <person name="Salamov A."/>
            <person name="Sater A.K."/>
            <person name="Schmutz J."/>
            <person name="Terry A."/>
            <person name="Vize P.D."/>
            <person name="Warren W.C."/>
            <person name="Wells D."/>
            <person name="Wills A."/>
            <person name="Wilson R.K."/>
            <person name="Zimmerman L.B."/>
            <person name="Zorn A.M."/>
            <person name="Grainger R."/>
            <person name="Grammer T."/>
            <person name="Khokha M.K."/>
            <person name="Richardson P.M."/>
            <person name="Rokhsar D.S."/>
        </authorList>
    </citation>
    <scope>NUCLEOTIDE SEQUENCE [LARGE SCALE GENOMIC DNA]</scope>
    <source>
        <strain evidence="2">Nigerian</strain>
    </source>
</reference>
<dbReference type="InParanoid" id="A0A6I8QML6"/>
<dbReference type="AlphaFoldDB" id="A0A6I8QML6"/>
<proteinExistence type="predicted"/>
<feature type="chain" id="PRO_5030155347" evidence="1">
    <location>
        <begin position="22"/>
        <end position="145"/>
    </location>
</feature>
<gene>
    <name evidence="2" type="primary">uts2</name>
</gene>
<name>A0A6I8QML6_XENTR</name>
<keyword evidence="1" id="KW-0732">Signal</keyword>
<sequence>MTMQKLLLSLILASFTDPLLSLPLIDSREIPYQFPDGKMNFGELSSLDEDDLLHNLPAVLAKHNLIGDTDALLSKEDAVWQTPTDIIIESPAVKRQETVQKTWEFIRMLLEVLRLRADSVYTLLALIFYKSCLAWEAGHENAEMI</sequence>
<reference evidence="2" key="2">
    <citation type="submission" date="2020-05" db="UniProtKB">
        <authorList>
            <consortium name="Ensembl"/>
        </authorList>
    </citation>
    <scope>IDENTIFICATION</scope>
</reference>
<evidence type="ECO:0000313" key="2">
    <source>
        <dbReference type="Ensembl" id="ENSXETP00000070860"/>
    </source>
</evidence>
<feature type="signal peptide" evidence="1">
    <location>
        <begin position="1"/>
        <end position="21"/>
    </location>
</feature>
<protein>
    <submittedName>
        <fullName evidence="2">Urotensin 2</fullName>
    </submittedName>
</protein>
<dbReference type="Bgee" id="ENSXETG00000036577">
    <property type="expression patterns" value="Expressed in brain and 1 other cell type or tissue"/>
</dbReference>